<evidence type="ECO:0000313" key="3">
    <source>
        <dbReference type="Proteomes" id="UP000435138"/>
    </source>
</evidence>
<name>A0A6A8AGM4_9HYPH</name>
<organism evidence="2 3">
    <name type="scientific">Endobacterium cereale</name>
    <dbReference type="NCBI Taxonomy" id="2663029"/>
    <lineage>
        <taxon>Bacteria</taxon>
        <taxon>Pseudomonadati</taxon>
        <taxon>Pseudomonadota</taxon>
        <taxon>Alphaproteobacteria</taxon>
        <taxon>Hyphomicrobiales</taxon>
        <taxon>Rhizobiaceae</taxon>
        <taxon>Endobacterium</taxon>
    </lineage>
</organism>
<dbReference type="AlphaFoldDB" id="A0A6A8AGM4"/>
<evidence type="ECO:0000256" key="1">
    <source>
        <dbReference type="SAM" id="MobiDB-lite"/>
    </source>
</evidence>
<dbReference type="Proteomes" id="UP000435138">
    <property type="component" value="Unassembled WGS sequence"/>
</dbReference>
<keyword evidence="3" id="KW-1185">Reference proteome</keyword>
<evidence type="ECO:0000313" key="2">
    <source>
        <dbReference type="EMBL" id="MQY49984.1"/>
    </source>
</evidence>
<reference evidence="2 3" key="1">
    <citation type="submission" date="2019-11" db="EMBL/GenBank/DDBJ databases">
        <title>Genome analysis of Rhizobacterium cereale a novel genus and species isolated from maize roots in North Spain.</title>
        <authorList>
            <person name="Menendez E."/>
            <person name="Flores-Felix J.D."/>
            <person name="Ramirez-Bahena M.-H."/>
            <person name="Igual J.M."/>
            <person name="Garcia-Fraile P."/>
            <person name="Peix A."/>
            <person name="Velazquez E."/>
        </authorList>
    </citation>
    <scope>NUCLEOTIDE SEQUENCE [LARGE SCALE GENOMIC DNA]</scope>
    <source>
        <strain evidence="2 3">RZME27</strain>
    </source>
</reference>
<dbReference type="RefSeq" id="WP_153360212.1">
    <property type="nucleotide sequence ID" value="NZ_WIXI01000051.1"/>
</dbReference>
<feature type="region of interest" description="Disordered" evidence="1">
    <location>
        <begin position="85"/>
        <end position="104"/>
    </location>
</feature>
<gene>
    <name evidence="2" type="ORF">GAO09_28550</name>
</gene>
<accession>A0A6A8AGM4</accession>
<proteinExistence type="predicted"/>
<dbReference type="EMBL" id="WIXI01000051">
    <property type="protein sequence ID" value="MQY49984.1"/>
    <property type="molecule type" value="Genomic_DNA"/>
</dbReference>
<comment type="caution">
    <text evidence="2">The sequence shown here is derived from an EMBL/GenBank/DDBJ whole genome shotgun (WGS) entry which is preliminary data.</text>
</comment>
<protein>
    <submittedName>
        <fullName evidence="2">Uncharacterized protein</fullName>
    </submittedName>
</protein>
<sequence length="237" mass="26053">MRAGDPTPPGAGNTFSDVMQENDPAIDAENSEGTPFIVSFQDKLYNLGKITLHKMPDSARINVAELPEDKYQSFMENDKQHLDVREKGLERRYSSRPELPENDPRTKTYATIVVGGRVIATIDNQGCIGGHDAAIARLNGRLPDEVNGTNGPALAKARAEAAVAILGGRIVISSTAISQPQFNALPSLDALETLIDYDAMKNDPDFQQLEKMRENYRQIELDRATYLAKQQAEQPVA</sequence>